<evidence type="ECO:0000313" key="2">
    <source>
        <dbReference type="Proteomes" id="UP001302978"/>
    </source>
</evidence>
<dbReference type="AlphaFoldDB" id="A0AA96V2L6"/>
<evidence type="ECO:0008006" key="3">
    <source>
        <dbReference type="Google" id="ProtNLM"/>
    </source>
</evidence>
<reference evidence="1 2" key="1">
    <citation type="submission" date="2023-07" db="EMBL/GenBank/DDBJ databases">
        <title>Closed genoem sequence of Methanomicrococcus sp. Hf6.</title>
        <authorList>
            <person name="Poehlein A."/>
            <person name="Protasov E."/>
            <person name="Platt K."/>
            <person name="Reeh H."/>
            <person name="Daniel R."/>
            <person name="Brune A."/>
        </authorList>
    </citation>
    <scope>NUCLEOTIDE SEQUENCE [LARGE SCALE GENOMIC DNA]</scope>
    <source>
        <strain evidence="1 2">Hf6</strain>
    </source>
</reference>
<dbReference type="RefSeq" id="WP_316557129.1">
    <property type="nucleotide sequence ID" value="NZ_CP131059.1"/>
</dbReference>
<dbReference type="GeneID" id="85195865"/>
<dbReference type="Proteomes" id="UP001302978">
    <property type="component" value="Chromosome"/>
</dbReference>
<evidence type="ECO:0000313" key="1">
    <source>
        <dbReference type="EMBL" id="WNY23958.1"/>
    </source>
</evidence>
<dbReference type="Pfam" id="PF01972">
    <property type="entry name" value="SDH_protease"/>
    <property type="match status" value="1"/>
</dbReference>
<gene>
    <name evidence="1" type="ORF">MmiHf6_12820</name>
</gene>
<dbReference type="Gene3D" id="3.90.226.10">
    <property type="entry name" value="2-enoyl-CoA Hydratase, Chain A, domain 1"/>
    <property type="match status" value="1"/>
</dbReference>
<accession>A0AA96V2L6</accession>
<protein>
    <recommendedName>
        <fullName evidence="3">Clp protease ClpP</fullName>
    </recommendedName>
</protein>
<proteinExistence type="predicted"/>
<dbReference type="PANTHER" id="PTHR35984:SF1">
    <property type="entry name" value="PERIPLASMIC SERINE PROTEASE"/>
    <property type="match status" value="1"/>
</dbReference>
<dbReference type="EMBL" id="CP131059">
    <property type="protein sequence ID" value="WNY23958.1"/>
    <property type="molecule type" value="Genomic_DNA"/>
</dbReference>
<dbReference type="InterPro" id="IPR002825">
    <property type="entry name" value="Pept_S49_ser-pept_pro"/>
</dbReference>
<dbReference type="PANTHER" id="PTHR35984">
    <property type="entry name" value="PERIPLASMIC SERINE PROTEASE"/>
    <property type="match status" value="1"/>
</dbReference>
<dbReference type="SUPFAM" id="SSF52096">
    <property type="entry name" value="ClpP/crotonase"/>
    <property type="match status" value="1"/>
</dbReference>
<dbReference type="InterPro" id="IPR029045">
    <property type="entry name" value="ClpP/crotonase-like_dom_sf"/>
</dbReference>
<keyword evidence="2" id="KW-1185">Reference proteome</keyword>
<dbReference type="GO" id="GO:0016020">
    <property type="term" value="C:membrane"/>
    <property type="evidence" value="ECO:0007669"/>
    <property type="project" value="InterPro"/>
</dbReference>
<name>A0AA96V2L6_9EURY</name>
<dbReference type="KEGG" id="mehf:MmiHf6_12820"/>
<organism evidence="1 2">
    <name type="scientific">Methanimicrococcus hongohii</name>
    <dbReference type="NCBI Taxonomy" id="3028295"/>
    <lineage>
        <taxon>Archaea</taxon>
        <taxon>Methanobacteriati</taxon>
        <taxon>Methanobacteriota</taxon>
        <taxon>Stenosarchaea group</taxon>
        <taxon>Methanomicrobia</taxon>
        <taxon>Methanosarcinales</taxon>
        <taxon>Methanosarcinaceae</taxon>
        <taxon>Methanimicrococcus</taxon>
    </lineage>
</organism>
<sequence>MGVYSEYLDKQNLGILLGDDLDFERKKELKRISEIRKRPVVVYASDMSKDNNAPISIDYSDIVPFADQLSMIEGEEVDIILETPGGISEIVEDLVNHIRSRFNKVGIIVPGMSKSAGTIFTMAADEILMGELSTLGPIDVQIFMNGKHYSADAFLEGLNKIIDESNKKQQLDLAYIPLLQSISPGEIQHCKNGQDFSKKLVTDWLVDYKFKFWEKHNSTGKEVTLEEKKERALEIATKLCNHNHWLTHGRSIRINDLQEMGLQITDYSKHTELNDAINRYFTLLRMTFERSNVYKVYETPTSQVYRSTIPQPQIPIPPQSPNNTPNPILANVKCIKCNADLVLQINLGQEMPLQEGAIPFPKNNILRCPVCKHESSIKELRQQIEIQFNKIVV</sequence>